<evidence type="ECO:0000313" key="10">
    <source>
        <dbReference type="EMBL" id="HJB97675.1"/>
    </source>
</evidence>
<dbReference type="GO" id="GO:0005829">
    <property type="term" value="C:cytosol"/>
    <property type="evidence" value="ECO:0007669"/>
    <property type="project" value="TreeGrafter"/>
</dbReference>
<dbReference type="HAMAP" id="MF_01428">
    <property type="entry name" value="Glu_Q_tRNA_synth"/>
    <property type="match status" value="1"/>
</dbReference>
<feature type="short sequence motif" description="'HIGH' region" evidence="7">
    <location>
        <begin position="10"/>
        <end position="20"/>
    </location>
</feature>
<evidence type="ECO:0000259" key="9">
    <source>
        <dbReference type="Pfam" id="PF00749"/>
    </source>
</evidence>
<dbReference type="Pfam" id="PF00749">
    <property type="entry name" value="tRNA-synt_1c"/>
    <property type="match status" value="1"/>
</dbReference>
<dbReference type="GO" id="GO:0008270">
    <property type="term" value="F:zinc ion binding"/>
    <property type="evidence" value="ECO:0007669"/>
    <property type="project" value="UniProtKB-UniRule"/>
</dbReference>
<organism evidence="10 11">
    <name type="scientific">Candidatus Acutalibacter pullicola</name>
    <dbReference type="NCBI Taxonomy" id="2838417"/>
    <lineage>
        <taxon>Bacteria</taxon>
        <taxon>Bacillati</taxon>
        <taxon>Bacillota</taxon>
        <taxon>Clostridia</taxon>
        <taxon>Eubacteriales</taxon>
        <taxon>Acutalibacteraceae</taxon>
        <taxon>Acutalibacter</taxon>
    </lineage>
</organism>
<feature type="short sequence motif" description="'KMSKS' region" evidence="7">
    <location>
        <begin position="249"/>
        <end position="253"/>
    </location>
</feature>
<feature type="binding site" evidence="7">
    <location>
        <begin position="7"/>
        <end position="11"/>
    </location>
    <ligand>
        <name>L-glutamate</name>
        <dbReference type="ChEBI" id="CHEBI:29985"/>
    </ligand>
</feature>
<keyword evidence="1 7" id="KW-0436">Ligase</keyword>
<evidence type="ECO:0000256" key="3">
    <source>
        <dbReference type="ARBA" id="ARBA00022741"/>
    </source>
</evidence>
<keyword evidence="3 7" id="KW-0547">Nucleotide-binding</keyword>
<keyword evidence="6 7" id="KW-0030">Aminoacyl-tRNA synthetase</keyword>
<dbReference type="NCBIfam" id="NF004315">
    <property type="entry name" value="PRK05710.1-4"/>
    <property type="match status" value="1"/>
</dbReference>
<gene>
    <name evidence="10" type="primary">gluQRS</name>
    <name evidence="7" type="synonym">gluQ</name>
    <name evidence="10" type="ORF">H9710_03755</name>
</gene>
<feature type="binding site" evidence="7">
    <location>
        <position position="129"/>
    </location>
    <ligand>
        <name>Zn(2+)</name>
        <dbReference type="ChEBI" id="CHEBI:29105"/>
    </ligand>
</feature>
<comment type="caution">
    <text evidence="10">The sequence shown here is derived from an EMBL/GenBank/DDBJ whole genome shotgun (WGS) entry which is preliminary data.</text>
</comment>
<dbReference type="GO" id="GO:0006424">
    <property type="term" value="P:glutamyl-tRNA aminoacylation"/>
    <property type="evidence" value="ECO:0007669"/>
    <property type="project" value="InterPro"/>
</dbReference>
<comment type="similarity">
    <text evidence="7">Belongs to the class-I aminoacyl-tRNA synthetase family. GluQ subfamily.</text>
</comment>
<keyword evidence="8" id="KW-0648">Protein biosynthesis</keyword>
<dbReference type="PANTHER" id="PTHR43311:SF1">
    <property type="entry name" value="GLUTAMYL-Q TRNA(ASP) SYNTHETASE"/>
    <property type="match status" value="1"/>
</dbReference>
<evidence type="ECO:0000256" key="5">
    <source>
        <dbReference type="ARBA" id="ARBA00022840"/>
    </source>
</evidence>
<proteinExistence type="inferred from homology"/>
<dbReference type="PANTHER" id="PTHR43311">
    <property type="entry name" value="GLUTAMATE--TRNA LIGASE"/>
    <property type="match status" value="1"/>
</dbReference>
<keyword evidence="2 7" id="KW-0479">Metal-binding</keyword>
<comment type="function">
    <text evidence="7">Catalyzes the tRNA-independent activation of glutamate in presence of ATP and the subsequent transfer of glutamate onto a tRNA(Asp). Glutamate is transferred on the 2-amino-5-(4,5-dihydroxy-2-cyclopenten-1-yl) moiety of the queuosine in the wobble position of the QUC anticodon.</text>
</comment>
<feature type="binding site" evidence="7">
    <location>
        <position position="109"/>
    </location>
    <ligand>
        <name>Zn(2+)</name>
        <dbReference type="ChEBI" id="CHEBI:29105"/>
    </ligand>
</feature>
<dbReference type="InterPro" id="IPR001412">
    <property type="entry name" value="aa-tRNA-synth_I_CS"/>
</dbReference>
<keyword evidence="4 7" id="KW-0862">Zinc</keyword>
<evidence type="ECO:0000256" key="4">
    <source>
        <dbReference type="ARBA" id="ARBA00022833"/>
    </source>
</evidence>
<dbReference type="InterPro" id="IPR022380">
    <property type="entry name" value="Glu-Q_tRNA(Asp)_Synthase"/>
</dbReference>
<feature type="binding site" evidence="7">
    <location>
        <position position="252"/>
    </location>
    <ligand>
        <name>ATP</name>
        <dbReference type="ChEBI" id="CHEBI:30616"/>
    </ligand>
</feature>
<dbReference type="PRINTS" id="PR00987">
    <property type="entry name" value="TRNASYNTHGLU"/>
</dbReference>
<dbReference type="GO" id="GO:0005524">
    <property type="term" value="F:ATP binding"/>
    <property type="evidence" value="ECO:0007669"/>
    <property type="project" value="UniProtKB-KW"/>
</dbReference>
<feature type="binding site" evidence="7">
    <location>
        <position position="43"/>
    </location>
    <ligand>
        <name>L-glutamate</name>
        <dbReference type="ChEBI" id="CHEBI:29985"/>
    </ligand>
</feature>
<dbReference type="GO" id="GO:0006400">
    <property type="term" value="P:tRNA modification"/>
    <property type="evidence" value="ECO:0007669"/>
    <property type="project" value="InterPro"/>
</dbReference>
<evidence type="ECO:0000313" key="11">
    <source>
        <dbReference type="Proteomes" id="UP000826793"/>
    </source>
</evidence>
<dbReference type="SUPFAM" id="SSF52374">
    <property type="entry name" value="Nucleotidylyl transferase"/>
    <property type="match status" value="1"/>
</dbReference>
<accession>A0A9D2MW39</accession>
<dbReference type="NCBIfam" id="NF004314">
    <property type="entry name" value="PRK05710.1-3"/>
    <property type="match status" value="1"/>
</dbReference>
<evidence type="ECO:0000256" key="2">
    <source>
        <dbReference type="ARBA" id="ARBA00022723"/>
    </source>
</evidence>
<protein>
    <recommendedName>
        <fullName evidence="7">Glutamyl-Q tRNA(Asp) synthetase</fullName>
        <shortName evidence="7">Glu-Q-RSs</shortName>
        <ecNumber evidence="7">6.1.1.-</ecNumber>
    </recommendedName>
</protein>
<evidence type="ECO:0000256" key="8">
    <source>
        <dbReference type="RuleBase" id="RU363037"/>
    </source>
</evidence>
<evidence type="ECO:0000256" key="7">
    <source>
        <dbReference type="HAMAP-Rule" id="MF_01428"/>
    </source>
</evidence>
<feature type="domain" description="Glutamyl/glutaminyl-tRNA synthetase class Ib catalytic" evidence="9">
    <location>
        <begin position="4"/>
        <end position="258"/>
    </location>
</feature>
<dbReference type="GO" id="GO:0004818">
    <property type="term" value="F:glutamate-tRNA ligase activity"/>
    <property type="evidence" value="ECO:0007669"/>
    <property type="project" value="TreeGrafter"/>
</dbReference>
<reference evidence="10" key="1">
    <citation type="journal article" date="2021" name="PeerJ">
        <title>Extensive microbial diversity within the chicken gut microbiome revealed by metagenomics and culture.</title>
        <authorList>
            <person name="Gilroy R."/>
            <person name="Ravi A."/>
            <person name="Getino M."/>
            <person name="Pursley I."/>
            <person name="Horton D.L."/>
            <person name="Alikhan N.F."/>
            <person name="Baker D."/>
            <person name="Gharbi K."/>
            <person name="Hall N."/>
            <person name="Watson M."/>
            <person name="Adriaenssens E.M."/>
            <person name="Foster-Nyarko E."/>
            <person name="Jarju S."/>
            <person name="Secka A."/>
            <person name="Antonio M."/>
            <person name="Oren A."/>
            <person name="Chaudhuri R.R."/>
            <person name="La Ragione R."/>
            <person name="Hildebrand F."/>
            <person name="Pallen M.J."/>
        </authorList>
    </citation>
    <scope>NUCLEOTIDE SEQUENCE</scope>
    <source>
        <strain evidence="10">CHK185-1770</strain>
    </source>
</reference>
<dbReference type="PROSITE" id="PS00178">
    <property type="entry name" value="AA_TRNA_LIGASE_I"/>
    <property type="match status" value="1"/>
</dbReference>
<dbReference type="InterPro" id="IPR049940">
    <property type="entry name" value="GluQ/Sye"/>
</dbReference>
<dbReference type="Gene3D" id="3.40.50.620">
    <property type="entry name" value="HUPs"/>
    <property type="match status" value="1"/>
</dbReference>
<dbReference type="EC" id="6.1.1.-" evidence="7"/>
<dbReference type="NCBIfam" id="TIGR03838">
    <property type="entry name" value="queuosine_YadB"/>
    <property type="match status" value="1"/>
</dbReference>
<sequence>MARVVGRFAPTPSGYLHLGNLFCSLLAWLAARSQGGKIILRNEDLDIERSRPEYALQAQRDLETLGLLWDEGGDRAGPHGPYEQSRRFPFYQTQLEKLEAMGLVYPCFCSRAQLHAASAPHAGTGEPVYPGTCRNLSPEEVARRSQTRSPALRLQVPAETLSFVDGHYGLQSQFLPEACGDFILRRSDEVFAYQLAVVADDGDMGVTQVVRGNDLLSSTPRQLLLYLLLGYPAPQFFHTPLLLASDGRRLSKRDGDLSLQGLLARGLTPQDVVGRLGFLAGLLEEPVPCTPQDLLPCFSWEKVPRRDILLPPGLFPGAER</sequence>
<dbReference type="Proteomes" id="UP000826793">
    <property type="component" value="Unassembled WGS sequence"/>
</dbReference>
<dbReference type="EMBL" id="DWXG01000033">
    <property type="protein sequence ID" value="HJB97675.1"/>
    <property type="molecule type" value="Genomic_DNA"/>
</dbReference>
<feature type="binding site" evidence="7">
    <location>
        <position position="193"/>
    </location>
    <ligand>
        <name>L-glutamate</name>
        <dbReference type="ChEBI" id="CHEBI:29985"/>
    </ligand>
</feature>
<name>A0A9D2MW39_9FIRM</name>
<dbReference type="InterPro" id="IPR000924">
    <property type="entry name" value="Glu/Gln-tRNA-synth"/>
</dbReference>
<comment type="cofactor">
    <cofactor evidence="7">
        <name>Zn(2+)</name>
        <dbReference type="ChEBI" id="CHEBI:29105"/>
    </cofactor>
    <text evidence="7">Binds 1 zinc ion per subunit.</text>
</comment>
<keyword evidence="5 7" id="KW-0067">ATP-binding</keyword>
<dbReference type="AlphaFoldDB" id="A0A9D2MW39"/>
<dbReference type="InterPro" id="IPR020058">
    <property type="entry name" value="Glu/Gln-tRNA-synth_Ib_cat-dom"/>
</dbReference>
<evidence type="ECO:0000256" key="6">
    <source>
        <dbReference type="ARBA" id="ARBA00023146"/>
    </source>
</evidence>
<feature type="binding site" evidence="7">
    <location>
        <position position="211"/>
    </location>
    <ligand>
        <name>L-glutamate</name>
        <dbReference type="ChEBI" id="CHEBI:29985"/>
    </ligand>
</feature>
<feature type="binding site" evidence="7">
    <location>
        <position position="133"/>
    </location>
    <ligand>
        <name>Zn(2+)</name>
        <dbReference type="ChEBI" id="CHEBI:29105"/>
    </ligand>
</feature>
<dbReference type="InterPro" id="IPR014729">
    <property type="entry name" value="Rossmann-like_a/b/a_fold"/>
</dbReference>
<reference evidence="10" key="2">
    <citation type="submission" date="2021-04" db="EMBL/GenBank/DDBJ databases">
        <authorList>
            <person name="Gilroy R."/>
        </authorList>
    </citation>
    <scope>NUCLEOTIDE SEQUENCE</scope>
    <source>
        <strain evidence="10">CHK185-1770</strain>
    </source>
</reference>
<feature type="binding site" evidence="7">
    <location>
        <position position="107"/>
    </location>
    <ligand>
        <name>Zn(2+)</name>
        <dbReference type="ChEBI" id="CHEBI:29105"/>
    </ligand>
</feature>
<evidence type="ECO:0000256" key="1">
    <source>
        <dbReference type="ARBA" id="ARBA00022598"/>
    </source>
</evidence>